<dbReference type="Proteomes" id="UP000192756">
    <property type="component" value="Unassembled WGS sequence"/>
</dbReference>
<dbReference type="OrthoDB" id="657976at2"/>
<dbReference type="AlphaFoldDB" id="A0A1W2BQP1"/>
<dbReference type="STRING" id="151894.SAMN04488524_2565"/>
<organism evidence="2 3">
    <name type="scientific">Pedobacter africanus</name>
    <dbReference type="NCBI Taxonomy" id="151894"/>
    <lineage>
        <taxon>Bacteria</taxon>
        <taxon>Pseudomonadati</taxon>
        <taxon>Bacteroidota</taxon>
        <taxon>Sphingobacteriia</taxon>
        <taxon>Sphingobacteriales</taxon>
        <taxon>Sphingobacteriaceae</taxon>
        <taxon>Pedobacter</taxon>
    </lineage>
</organism>
<name>A0A1W2BQP1_9SPHI</name>
<evidence type="ECO:0000256" key="1">
    <source>
        <dbReference type="SAM" id="SignalP"/>
    </source>
</evidence>
<evidence type="ECO:0000313" key="3">
    <source>
        <dbReference type="Proteomes" id="UP000192756"/>
    </source>
</evidence>
<feature type="signal peptide" evidence="1">
    <location>
        <begin position="1"/>
        <end position="22"/>
    </location>
</feature>
<keyword evidence="3" id="KW-1185">Reference proteome</keyword>
<keyword evidence="1" id="KW-0732">Signal</keyword>
<accession>A0A1W2BQP1</accession>
<dbReference type="RefSeq" id="WP_084239104.1">
    <property type="nucleotide sequence ID" value="NZ_FWXT01000001.1"/>
</dbReference>
<sequence>MKINYKAIAVAMLFPISVAAQSRNDAGLRGDAGATSGFFEASAPINFPNGATGWWHLLDVRHSNPNNYAMQFSGNFYDQDLFFRKTNDNPSTAWSKVLLETNGKVGIGTNSPVKKLEVNGDIFNRGILYQDTNSGLGSAAHGISWYSTGYTTWFDYMAPAGSTNAPSGTAAPADAASGVTTWALRSNIENSPSYGWIFESGQNGLGNAPTVKFAINASNGTFHSVGDGIVDGNLGVGTTDTKGYKLAVNGKVRAQEIKVETANWPDYVFAKDYELSTLQETEKHIKDKGHLPGIPSADEVKANGVDLGEMNAKLLQKIEELTLHLIEKDRHIENMESRLKKVETLLIK</sequence>
<protein>
    <submittedName>
        <fullName evidence="2">Uncharacterized protein</fullName>
    </submittedName>
</protein>
<dbReference type="EMBL" id="FWXT01000001">
    <property type="protein sequence ID" value="SMC75277.1"/>
    <property type="molecule type" value="Genomic_DNA"/>
</dbReference>
<reference evidence="3" key="1">
    <citation type="submission" date="2017-04" db="EMBL/GenBank/DDBJ databases">
        <authorList>
            <person name="Varghese N."/>
            <person name="Submissions S."/>
        </authorList>
    </citation>
    <scope>NUCLEOTIDE SEQUENCE [LARGE SCALE GENOMIC DNA]</scope>
    <source>
        <strain evidence="3">DSM 12126</strain>
    </source>
</reference>
<feature type="chain" id="PRO_5011986434" evidence="1">
    <location>
        <begin position="23"/>
        <end position="348"/>
    </location>
</feature>
<gene>
    <name evidence="2" type="ORF">SAMN04488524_2565</name>
</gene>
<evidence type="ECO:0000313" key="2">
    <source>
        <dbReference type="EMBL" id="SMC75277.1"/>
    </source>
</evidence>
<proteinExistence type="predicted"/>